<gene>
    <name evidence="3" type="ORF">RhiirC2_770934</name>
</gene>
<protein>
    <submittedName>
        <fullName evidence="3">Uncharacterized protein</fullName>
    </submittedName>
</protein>
<keyword evidence="1" id="KW-0175">Coiled coil</keyword>
<reference evidence="3 4" key="1">
    <citation type="submission" date="2016-04" db="EMBL/GenBank/DDBJ databases">
        <title>Genome analyses suggest a sexual origin of heterokaryosis in a supposedly ancient asexual fungus.</title>
        <authorList>
            <person name="Ropars J."/>
            <person name="Sedzielewska K."/>
            <person name="Noel J."/>
            <person name="Charron P."/>
            <person name="Farinelli L."/>
            <person name="Marton T."/>
            <person name="Kruger M."/>
            <person name="Pelin A."/>
            <person name="Brachmann A."/>
            <person name="Corradi N."/>
        </authorList>
    </citation>
    <scope>NUCLEOTIDE SEQUENCE [LARGE SCALE GENOMIC DNA]</scope>
    <source>
        <strain evidence="3 4">C2</strain>
    </source>
</reference>
<dbReference type="VEuPathDB" id="FungiDB:RhiirFUN_000186"/>
<evidence type="ECO:0000256" key="2">
    <source>
        <dbReference type="SAM" id="MobiDB-lite"/>
    </source>
</evidence>
<feature type="region of interest" description="Disordered" evidence="2">
    <location>
        <begin position="226"/>
        <end position="256"/>
    </location>
</feature>
<dbReference type="EMBL" id="LLXL01000111">
    <property type="protein sequence ID" value="PKK77786.1"/>
    <property type="molecule type" value="Genomic_DNA"/>
</dbReference>
<dbReference type="VEuPathDB" id="FungiDB:RhiirA1_237898"/>
<accession>A0A2N1NV61</accession>
<feature type="compositionally biased region" description="Basic residues" evidence="2">
    <location>
        <begin position="238"/>
        <end position="256"/>
    </location>
</feature>
<comment type="caution">
    <text evidence="3">The sequence shown here is derived from an EMBL/GenBank/DDBJ whole genome shotgun (WGS) entry which is preliminary data.</text>
</comment>
<feature type="coiled-coil region" evidence="1">
    <location>
        <begin position="166"/>
        <end position="193"/>
    </location>
</feature>
<dbReference type="Proteomes" id="UP000233469">
    <property type="component" value="Unassembled WGS sequence"/>
</dbReference>
<organism evidence="3 4">
    <name type="scientific">Rhizophagus irregularis</name>
    <dbReference type="NCBI Taxonomy" id="588596"/>
    <lineage>
        <taxon>Eukaryota</taxon>
        <taxon>Fungi</taxon>
        <taxon>Fungi incertae sedis</taxon>
        <taxon>Mucoromycota</taxon>
        <taxon>Glomeromycotina</taxon>
        <taxon>Glomeromycetes</taxon>
        <taxon>Glomerales</taxon>
        <taxon>Glomeraceae</taxon>
        <taxon>Rhizophagus</taxon>
    </lineage>
</organism>
<dbReference type="VEuPathDB" id="FungiDB:FUN_022214"/>
<name>A0A2N1NV61_9GLOM</name>
<dbReference type="AlphaFoldDB" id="A0A2N1NV61"/>
<reference evidence="3 4" key="2">
    <citation type="submission" date="2017-10" db="EMBL/GenBank/DDBJ databases">
        <title>Extensive intraspecific genome diversity in a model arbuscular mycorrhizal fungus.</title>
        <authorList>
            <person name="Chen E.C.H."/>
            <person name="Morin E."/>
            <person name="Baudet D."/>
            <person name="Noel J."/>
            <person name="Ndikumana S."/>
            <person name="Charron P."/>
            <person name="St-Onge C."/>
            <person name="Giorgi J."/>
            <person name="Grigoriev I.V."/>
            <person name="Roux C."/>
            <person name="Martin F.M."/>
            <person name="Corradi N."/>
        </authorList>
    </citation>
    <scope>NUCLEOTIDE SEQUENCE [LARGE SCALE GENOMIC DNA]</scope>
    <source>
        <strain evidence="3 4">C2</strain>
    </source>
</reference>
<sequence>MDKIMEKNDEEVPTWVMQSKMNSLEQFFKNFDDIYETHLVDIVKCKKIEEYNIIELEDKLIGPANITKPGKLLICINKPEMRVPSVLHFLMVFLMKWAGLATKKIIEEYIECHVKAENEIERMEYDKKMAATEFDELKWEYDGLSTAFDKFKKNSADSGLTSGLMIADLEGRIKNLEANVTAKENLIRNLEADVTAKEQIILEKSEQTNMLWEKIRGLEAKMEKSTCQNTDMDLDKKQTKKKCPNKKRKRAQAQHT</sequence>
<proteinExistence type="predicted"/>
<evidence type="ECO:0000256" key="1">
    <source>
        <dbReference type="SAM" id="Coils"/>
    </source>
</evidence>
<evidence type="ECO:0000313" key="3">
    <source>
        <dbReference type="EMBL" id="PKK77786.1"/>
    </source>
</evidence>
<evidence type="ECO:0000313" key="4">
    <source>
        <dbReference type="Proteomes" id="UP000233469"/>
    </source>
</evidence>